<evidence type="ECO:0000313" key="6">
    <source>
        <dbReference type="Proteomes" id="UP000683310"/>
    </source>
</evidence>
<keyword evidence="2" id="KW-0418">Kinase</keyword>
<dbReference type="PROSITE" id="PS00583">
    <property type="entry name" value="PFKB_KINASES_1"/>
    <property type="match status" value="1"/>
</dbReference>
<evidence type="ECO:0000256" key="1">
    <source>
        <dbReference type="ARBA" id="ARBA00022679"/>
    </source>
</evidence>
<keyword evidence="1" id="KW-0808">Transferase</keyword>
<evidence type="ECO:0000256" key="2">
    <source>
        <dbReference type="ARBA" id="ARBA00022777"/>
    </source>
</evidence>
<evidence type="ECO:0000256" key="3">
    <source>
        <dbReference type="SAM" id="MobiDB-lite"/>
    </source>
</evidence>
<dbReference type="EMBL" id="CP074371">
    <property type="protein sequence ID" value="QVI19359.1"/>
    <property type="molecule type" value="Genomic_DNA"/>
</dbReference>
<dbReference type="InterPro" id="IPR011611">
    <property type="entry name" value="PfkB_dom"/>
</dbReference>
<keyword evidence="6" id="KW-1185">Reference proteome</keyword>
<protein>
    <recommendedName>
        <fullName evidence="4">Carbohydrate kinase PfkB domain-containing protein</fullName>
    </recommendedName>
</protein>
<dbReference type="SUPFAM" id="SSF53613">
    <property type="entry name" value="Ribokinase-like"/>
    <property type="match status" value="1"/>
</dbReference>
<gene>
    <name evidence="5" type="ORF">KHQ06_23445</name>
</gene>
<dbReference type="InterPro" id="IPR029056">
    <property type="entry name" value="Ribokinase-like"/>
</dbReference>
<reference evidence="5 6" key="1">
    <citation type="submission" date="2021-04" db="EMBL/GenBank/DDBJ databases">
        <title>Nocardia tengchongensis.</title>
        <authorList>
            <person name="Zhuang k."/>
            <person name="Ran Y."/>
            <person name="Li W."/>
        </authorList>
    </citation>
    <scope>NUCLEOTIDE SEQUENCE [LARGE SCALE GENOMIC DNA]</scope>
    <source>
        <strain evidence="5 6">CFH S0057</strain>
    </source>
</reference>
<dbReference type="PANTHER" id="PTHR10584">
    <property type="entry name" value="SUGAR KINASE"/>
    <property type="match status" value="1"/>
</dbReference>
<feature type="domain" description="Carbohydrate kinase PfkB" evidence="4">
    <location>
        <begin position="182"/>
        <end position="446"/>
    </location>
</feature>
<proteinExistence type="predicted"/>
<sequence length="498" mass="53432">MMQPNLGSSGADTAAQDNDVRAVRDTLLQLRKRWAMGGDRDRSVDLGALLGLVIVRRVAHLTGCDPKAALPEALRYIASGLEPADRLIVDAELNLSMLADQLPAPIADELYGPELGQRRDSLALHWVVLHEQLGVPVAQVPRNNRALRGRREEEAFTALARGLTLESVVAADRIPRATTRPSAVVIGDAAWDRICTVDVLPQAGDSLYGEFSEHPGGKGLNRAVALARLGVDARLFAAVGDDDKAGLIVEYLQARGVDTSLVRARRGATPTAAVTVAKDGGNYSVAGKDDRIRFDARDIADIPITRALVHADAVLLTFEQNVEVLTAVADAIADREIRPWLFVSATPPPKRFPARLPDYLRTVDYLIASVGELAALRPDTETADIAAQLVKHGVGSVVVLHGLSCAMYSDENPGVEPVWATIQTDRPDAPGTSSAFASAFIARLMTQPRAVDPDQRRRIGRANLEWAAAAIPARAAKEKSIPDSMPTREAINATLDAS</sequence>
<evidence type="ECO:0000259" key="4">
    <source>
        <dbReference type="Pfam" id="PF00294"/>
    </source>
</evidence>
<dbReference type="Proteomes" id="UP000683310">
    <property type="component" value="Chromosome"/>
</dbReference>
<dbReference type="Pfam" id="PF00294">
    <property type="entry name" value="PfkB"/>
    <property type="match status" value="1"/>
</dbReference>
<name>A0ABX8CKC5_9NOCA</name>
<dbReference type="Gene3D" id="3.40.1190.20">
    <property type="match status" value="1"/>
</dbReference>
<accession>A0ABX8CKC5</accession>
<feature type="region of interest" description="Disordered" evidence="3">
    <location>
        <begin position="475"/>
        <end position="498"/>
    </location>
</feature>
<dbReference type="RefSeq" id="WP_213555392.1">
    <property type="nucleotide sequence ID" value="NZ_JBHZDI010000027.1"/>
</dbReference>
<evidence type="ECO:0000313" key="5">
    <source>
        <dbReference type="EMBL" id="QVI19359.1"/>
    </source>
</evidence>
<dbReference type="InterPro" id="IPR002173">
    <property type="entry name" value="Carboh/pur_kinase_PfkB_CS"/>
</dbReference>
<organism evidence="5 6">
    <name type="scientific">Nocardia tengchongensis</name>
    <dbReference type="NCBI Taxonomy" id="2055889"/>
    <lineage>
        <taxon>Bacteria</taxon>
        <taxon>Bacillati</taxon>
        <taxon>Actinomycetota</taxon>
        <taxon>Actinomycetes</taxon>
        <taxon>Mycobacteriales</taxon>
        <taxon>Nocardiaceae</taxon>
        <taxon>Nocardia</taxon>
    </lineage>
</organism>
<dbReference type="PANTHER" id="PTHR10584:SF166">
    <property type="entry name" value="RIBOKINASE"/>
    <property type="match status" value="1"/>
</dbReference>